<dbReference type="RefSeq" id="WP_142110892.1">
    <property type="nucleotide sequence ID" value="NZ_BAAATB010000005.1"/>
</dbReference>
<reference evidence="8 9" key="1">
    <citation type="submission" date="2019-06" db="EMBL/GenBank/DDBJ databases">
        <title>Sequencing the genomes of 1000 actinobacteria strains.</title>
        <authorList>
            <person name="Klenk H.-P."/>
        </authorList>
    </citation>
    <scope>NUCLEOTIDE SEQUENCE [LARGE SCALE GENOMIC DNA]</scope>
    <source>
        <strain evidence="8 9">DSM 10596</strain>
    </source>
</reference>
<dbReference type="InterPro" id="IPR029063">
    <property type="entry name" value="SAM-dependent_MTases_sf"/>
</dbReference>
<evidence type="ECO:0000256" key="6">
    <source>
        <dbReference type="HAMAP-Rule" id="MF_01007"/>
    </source>
</evidence>
<organism evidence="8 9">
    <name type="scientific">Rarobacter incanus</name>
    <dbReference type="NCBI Taxonomy" id="153494"/>
    <lineage>
        <taxon>Bacteria</taxon>
        <taxon>Bacillati</taxon>
        <taxon>Actinomycetota</taxon>
        <taxon>Actinomycetes</taxon>
        <taxon>Micrococcales</taxon>
        <taxon>Rarobacteraceae</taxon>
        <taxon>Rarobacter</taxon>
    </lineage>
</organism>
<feature type="binding site" evidence="6">
    <location>
        <position position="65"/>
    </location>
    <ligand>
        <name>S-adenosyl-L-methionine</name>
        <dbReference type="ChEBI" id="CHEBI:59789"/>
    </ligand>
</feature>
<gene>
    <name evidence="6" type="primary">rsmH</name>
    <name evidence="8" type="ORF">FB389_0116</name>
</gene>
<comment type="function">
    <text evidence="6">Specifically methylates the N4 position of cytidine in position 1402 (C1402) of 16S rRNA.</text>
</comment>
<dbReference type="PANTHER" id="PTHR11265:SF0">
    <property type="entry name" value="12S RRNA N4-METHYLCYTIDINE METHYLTRANSFERASE"/>
    <property type="match status" value="1"/>
</dbReference>
<feature type="compositionally biased region" description="Basic and acidic residues" evidence="7">
    <location>
        <begin position="317"/>
        <end position="334"/>
    </location>
</feature>
<comment type="caution">
    <text evidence="8">The sequence shown here is derived from an EMBL/GenBank/DDBJ whole genome shotgun (WGS) entry which is preliminary data.</text>
</comment>
<dbReference type="EC" id="2.1.1.199" evidence="6"/>
<dbReference type="InterPro" id="IPR023397">
    <property type="entry name" value="SAM-dep_MeTrfase_MraW_recog"/>
</dbReference>
<evidence type="ECO:0000313" key="9">
    <source>
        <dbReference type="Proteomes" id="UP000316181"/>
    </source>
</evidence>
<dbReference type="SUPFAM" id="SSF53335">
    <property type="entry name" value="S-adenosyl-L-methionine-dependent methyltransferases"/>
    <property type="match status" value="1"/>
</dbReference>
<proteinExistence type="inferred from homology"/>
<dbReference type="GO" id="GO:0070475">
    <property type="term" value="P:rRNA base methylation"/>
    <property type="evidence" value="ECO:0007669"/>
    <property type="project" value="UniProtKB-UniRule"/>
</dbReference>
<dbReference type="EMBL" id="VFNV01000001">
    <property type="protein sequence ID" value="TQK75489.1"/>
    <property type="molecule type" value="Genomic_DNA"/>
</dbReference>
<dbReference type="Proteomes" id="UP000316181">
    <property type="component" value="Unassembled WGS sequence"/>
</dbReference>
<comment type="similarity">
    <text evidence="1 6">Belongs to the methyltransferase superfamily. RsmH family.</text>
</comment>
<dbReference type="OrthoDB" id="9806637at2"/>
<keyword evidence="5 6" id="KW-0949">S-adenosyl-L-methionine</keyword>
<dbReference type="HAMAP" id="MF_01007">
    <property type="entry name" value="16SrRNA_methyltr_H"/>
    <property type="match status" value="1"/>
</dbReference>
<protein>
    <recommendedName>
        <fullName evidence="6">Ribosomal RNA small subunit methyltransferase H</fullName>
        <ecNumber evidence="6">2.1.1.199</ecNumber>
    </recommendedName>
    <alternativeName>
        <fullName evidence="6">16S rRNA m(4)C1402 methyltransferase</fullName>
    </alternativeName>
    <alternativeName>
        <fullName evidence="6">rRNA (cytosine-N(4)-)-methyltransferase RsmH</fullName>
    </alternativeName>
</protein>
<dbReference type="Gene3D" id="3.40.50.150">
    <property type="entry name" value="Vaccinia Virus protein VP39"/>
    <property type="match status" value="1"/>
</dbReference>
<dbReference type="Pfam" id="PF01795">
    <property type="entry name" value="Methyltransf_5"/>
    <property type="match status" value="1"/>
</dbReference>
<feature type="binding site" evidence="6">
    <location>
        <begin position="46"/>
        <end position="48"/>
    </location>
    <ligand>
        <name>S-adenosyl-L-methionine</name>
        <dbReference type="ChEBI" id="CHEBI:59789"/>
    </ligand>
</feature>
<keyword evidence="2 6" id="KW-0698">rRNA processing</keyword>
<evidence type="ECO:0000256" key="4">
    <source>
        <dbReference type="ARBA" id="ARBA00022679"/>
    </source>
</evidence>
<sequence>MSESSIDRDDITGKHVPVLLEPTLELLAPSLDAPGAILVDGTLGLGGHTEAVLRRFPGASVIGIDRDPRALELASQRLSPFGNRFTPVRSTYDNIYDILADRGIPGAQAVLLDLGVSSMQIDEAERGFSYRTDAPLDMRMDPTLPTTAAQILNTYSVGELTRILREYGEERYANRIANRIVERRAVEQWVSSGPLVDLIRGAIPAASRKTGGNPAKRTFQALRIEVNAELEILSNTIPAAVDALAVGGRIAVMSYHSLEDRIVKRTFARAATSNAPRGIPLELAADQPYLRLITRGAMKAPADEVMENPRAASVRLRVAERTRETSPQRERKDA</sequence>
<dbReference type="NCBIfam" id="TIGR00006">
    <property type="entry name" value="16S rRNA (cytosine(1402)-N(4))-methyltransferase RsmH"/>
    <property type="match status" value="1"/>
</dbReference>
<keyword evidence="9" id="KW-1185">Reference proteome</keyword>
<comment type="subcellular location">
    <subcellularLocation>
        <location evidence="6">Cytoplasm</location>
    </subcellularLocation>
</comment>
<dbReference type="GO" id="GO:0071424">
    <property type="term" value="F:rRNA (cytosine-N4-)-methyltransferase activity"/>
    <property type="evidence" value="ECO:0007669"/>
    <property type="project" value="UniProtKB-UniRule"/>
</dbReference>
<dbReference type="InterPro" id="IPR002903">
    <property type="entry name" value="RsmH"/>
</dbReference>
<name>A0A542SLI2_9MICO</name>
<feature type="binding site" evidence="6">
    <location>
        <position position="92"/>
    </location>
    <ligand>
        <name>S-adenosyl-L-methionine</name>
        <dbReference type="ChEBI" id="CHEBI:59789"/>
    </ligand>
</feature>
<evidence type="ECO:0000256" key="3">
    <source>
        <dbReference type="ARBA" id="ARBA00022603"/>
    </source>
</evidence>
<keyword evidence="3 6" id="KW-0489">Methyltransferase</keyword>
<evidence type="ECO:0000256" key="7">
    <source>
        <dbReference type="SAM" id="MobiDB-lite"/>
    </source>
</evidence>
<dbReference type="AlphaFoldDB" id="A0A542SLI2"/>
<evidence type="ECO:0000313" key="8">
    <source>
        <dbReference type="EMBL" id="TQK75489.1"/>
    </source>
</evidence>
<feature type="binding site" evidence="6">
    <location>
        <position position="113"/>
    </location>
    <ligand>
        <name>S-adenosyl-L-methionine</name>
        <dbReference type="ChEBI" id="CHEBI:59789"/>
    </ligand>
</feature>
<dbReference type="PIRSF" id="PIRSF004486">
    <property type="entry name" value="MraW"/>
    <property type="match status" value="1"/>
</dbReference>
<evidence type="ECO:0000256" key="2">
    <source>
        <dbReference type="ARBA" id="ARBA00022552"/>
    </source>
</evidence>
<keyword evidence="4 6" id="KW-0808">Transferase</keyword>
<keyword evidence="6" id="KW-0963">Cytoplasm</keyword>
<comment type="catalytic activity">
    <reaction evidence="6">
        <text>cytidine(1402) in 16S rRNA + S-adenosyl-L-methionine = N(4)-methylcytidine(1402) in 16S rRNA + S-adenosyl-L-homocysteine + H(+)</text>
        <dbReference type="Rhea" id="RHEA:42928"/>
        <dbReference type="Rhea" id="RHEA-COMP:10286"/>
        <dbReference type="Rhea" id="RHEA-COMP:10287"/>
        <dbReference type="ChEBI" id="CHEBI:15378"/>
        <dbReference type="ChEBI" id="CHEBI:57856"/>
        <dbReference type="ChEBI" id="CHEBI:59789"/>
        <dbReference type="ChEBI" id="CHEBI:74506"/>
        <dbReference type="ChEBI" id="CHEBI:82748"/>
        <dbReference type="EC" id="2.1.1.199"/>
    </reaction>
</comment>
<feature type="binding site" evidence="6">
    <location>
        <position position="120"/>
    </location>
    <ligand>
        <name>S-adenosyl-L-methionine</name>
        <dbReference type="ChEBI" id="CHEBI:59789"/>
    </ligand>
</feature>
<evidence type="ECO:0000256" key="1">
    <source>
        <dbReference type="ARBA" id="ARBA00010396"/>
    </source>
</evidence>
<dbReference type="Gene3D" id="1.10.150.170">
    <property type="entry name" value="Putative methyltransferase TM0872, insert domain"/>
    <property type="match status" value="1"/>
</dbReference>
<accession>A0A542SLI2</accession>
<dbReference type="GO" id="GO:0005737">
    <property type="term" value="C:cytoplasm"/>
    <property type="evidence" value="ECO:0007669"/>
    <property type="project" value="UniProtKB-SubCell"/>
</dbReference>
<dbReference type="PANTHER" id="PTHR11265">
    <property type="entry name" value="S-ADENOSYL-METHYLTRANSFERASE MRAW"/>
    <property type="match status" value="1"/>
</dbReference>
<feature type="region of interest" description="Disordered" evidence="7">
    <location>
        <begin position="309"/>
        <end position="334"/>
    </location>
</feature>
<evidence type="ECO:0000256" key="5">
    <source>
        <dbReference type="ARBA" id="ARBA00022691"/>
    </source>
</evidence>
<dbReference type="SUPFAM" id="SSF81799">
    <property type="entry name" value="Putative methyltransferase TM0872, insert domain"/>
    <property type="match status" value="1"/>
</dbReference>